<dbReference type="GO" id="GO:0016787">
    <property type="term" value="F:hydrolase activity"/>
    <property type="evidence" value="ECO:0007669"/>
    <property type="project" value="UniProtKB-KW"/>
</dbReference>
<dbReference type="Gene3D" id="3.30.428.10">
    <property type="entry name" value="HIT-like"/>
    <property type="match status" value="1"/>
</dbReference>
<feature type="domain" description="HIT" evidence="4">
    <location>
        <begin position="10"/>
        <end position="120"/>
    </location>
</feature>
<dbReference type="SUPFAM" id="SSF54197">
    <property type="entry name" value="HIT-like"/>
    <property type="match status" value="1"/>
</dbReference>
<dbReference type="Proteomes" id="UP000594001">
    <property type="component" value="Chromosome"/>
</dbReference>
<dbReference type="PROSITE" id="PS51084">
    <property type="entry name" value="HIT_2"/>
    <property type="match status" value="1"/>
</dbReference>
<dbReference type="EMBL" id="CP054719">
    <property type="protein sequence ID" value="QOL20172.1"/>
    <property type="molecule type" value="Genomic_DNA"/>
</dbReference>
<keyword evidence="5" id="KW-0378">Hydrolase</keyword>
<reference evidence="5 6" key="1">
    <citation type="submission" date="2020-06" db="EMBL/GenBank/DDBJ databases">
        <title>The endosymbiont of the kinetoplastid Bodo saltans is a Paracaedibacter-like alpha-proteobacterium possessing a putative toxin-antitoxin system.</title>
        <authorList>
            <person name="Midha S."/>
            <person name="Rigden D.J."/>
            <person name="Siozios S."/>
            <person name="Hurst G.D.D."/>
            <person name="Jackson A.P."/>
        </authorList>
    </citation>
    <scope>NUCLEOTIDE SEQUENCE [LARGE SCALE GENOMIC DNA]</scope>
    <source>
        <strain evidence="5">Lake Konstanz</strain>
    </source>
</reference>
<evidence type="ECO:0000313" key="5">
    <source>
        <dbReference type="EMBL" id="QOL20172.1"/>
    </source>
</evidence>
<feature type="short sequence motif" description="Histidine triad motif" evidence="2 3">
    <location>
        <begin position="104"/>
        <end position="108"/>
    </location>
</feature>
<protein>
    <submittedName>
        <fullName evidence="5">Purine nucleoside phosphoramidase</fullName>
        <ecNumber evidence="5">3.9.1.-</ecNumber>
    </submittedName>
</protein>
<dbReference type="PANTHER" id="PTHR23089">
    <property type="entry name" value="HISTIDINE TRIAD HIT PROTEIN"/>
    <property type="match status" value="1"/>
</dbReference>
<dbReference type="InterPro" id="IPR001310">
    <property type="entry name" value="Histidine_triad_HIT"/>
</dbReference>
<evidence type="ECO:0000256" key="1">
    <source>
        <dbReference type="PIRSR" id="PIRSR601310-1"/>
    </source>
</evidence>
<evidence type="ECO:0000313" key="6">
    <source>
        <dbReference type="Proteomes" id="UP000594001"/>
    </source>
</evidence>
<organism evidence="5 6">
    <name type="scientific">Candidatus Bodocaedibacter vickermanii</name>
    <dbReference type="NCBI Taxonomy" id="2741701"/>
    <lineage>
        <taxon>Bacteria</taxon>
        <taxon>Pseudomonadati</taxon>
        <taxon>Pseudomonadota</taxon>
        <taxon>Alphaproteobacteria</taxon>
        <taxon>Holosporales</taxon>
        <taxon>Candidatus Paracaedibacteraceae</taxon>
        <taxon>Candidatus Bodocaedibacter</taxon>
    </lineage>
</organism>
<dbReference type="KEGG" id="pbal:CPBP_00953"/>
<evidence type="ECO:0000256" key="2">
    <source>
        <dbReference type="PIRSR" id="PIRSR601310-3"/>
    </source>
</evidence>
<keyword evidence="6" id="KW-1185">Reference proteome</keyword>
<evidence type="ECO:0000259" key="4">
    <source>
        <dbReference type="PROSITE" id="PS51084"/>
    </source>
</evidence>
<feature type="active site" description="Tele-AMP-histidine intermediate" evidence="1">
    <location>
        <position position="106"/>
    </location>
</feature>
<dbReference type="RefSeq" id="WP_350331726.1">
    <property type="nucleotide sequence ID" value="NZ_CP054719.1"/>
</dbReference>
<accession>A0A7L9RUD4</accession>
<proteinExistence type="predicted"/>
<dbReference type="InterPro" id="IPR036265">
    <property type="entry name" value="HIT-like_sf"/>
</dbReference>
<dbReference type="EC" id="3.9.1.-" evidence="5"/>
<gene>
    <name evidence="5" type="ORF">CPBP_00953</name>
</gene>
<dbReference type="Pfam" id="PF01230">
    <property type="entry name" value="HIT"/>
    <property type="match status" value="1"/>
</dbReference>
<evidence type="ECO:0000256" key="3">
    <source>
        <dbReference type="PROSITE-ProRule" id="PRU00464"/>
    </source>
</evidence>
<dbReference type="AlphaFoldDB" id="A0A7L9RUD4"/>
<sequence>MFVEYNDQNVFAKILRGEIPANKISEDEHTLVFHDAFPKAKIHVLIIPKKPYISFQDFSHKAFSEEIISFNRMIGNVAASLGLDITGYRLLTNHGAHSGQEVPHFHMHLCGGEPLGPLLSKQ</sequence>
<name>A0A7L9RUD4_9PROT</name>
<dbReference type="PRINTS" id="PR00332">
    <property type="entry name" value="HISTRIAD"/>
</dbReference>
<dbReference type="InterPro" id="IPR011146">
    <property type="entry name" value="HIT-like"/>
</dbReference>